<evidence type="ECO:0000313" key="3">
    <source>
        <dbReference type="EMBL" id="CAH3176772.1"/>
    </source>
</evidence>
<dbReference type="Gene3D" id="1.20.940.10">
    <property type="entry name" value="Functional domain of the splicing factor Prp18"/>
    <property type="match status" value="1"/>
</dbReference>
<proteinExistence type="predicted"/>
<accession>A0ABN8RCN2</accession>
<sequence>MPGDPSPKGSSGTIIAYNGDSARGWNDPPTFAFSNNSTGNKPKLDLRKRVSHQQALHGVQAASPGLQTSAVGNKDDLVNGVAGLQLNGAKQLYTPPPVTAAPHVNNIFTPPPVVPAAFTRSISTPSFNSETVTQAGQSPAYLAQPENSRTLHTHAKSTDNISGSLGQPLFDLKDHSFEPVRTAPFHSIRSNAEIGDHFDDHHSDNHTCSSPQIFHPITPPVTTAPSVPSYQATQPAALPLGHVTPPPLLPYQPPVGQVTPPLYHVHRHSPVPPTVPSQGTGVPPVHSTTPPLPPGNHIPPTGSLSAGNTPRSTSPSSQEKNGNAVSAIDDSQGLKVTMDALQDVINKLHDTLEKRVADDISRRLQIMAQNWTNGKLSQGVKSRMIKLAKALDDGNVEEAHHIHVSLMVDFVAEVNQWMVAVKKLINLVRSSNAFSTHS</sequence>
<dbReference type="InterPro" id="IPR009917">
    <property type="entry name" value="SRA1/Sec31"/>
</dbReference>
<dbReference type="PANTHER" id="PTHR18834:SF2">
    <property type="entry name" value="STEROID RECEPTOR RNA ACTIVATOR 1"/>
    <property type="match status" value="1"/>
</dbReference>
<evidence type="ECO:0000259" key="2">
    <source>
        <dbReference type="Pfam" id="PF07304"/>
    </source>
</evidence>
<feature type="region of interest" description="Disordered" evidence="1">
    <location>
        <begin position="1"/>
        <end position="21"/>
    </location>
</feature>
<keyword evidence="4" id="KW-1185">Reference proteome</keyword>
<protein>
    <recommendedName>
        <fullName evidence="2">SRA1/Sec31 domain-containing protein</fullName>
    </recommendedName>
</protein>
<feature type="domain" description="SRA1/Sec31" evidence="2">
    <location>
        <begin position="299"/>
        <end position="430"/>
    </location>
</feature>
<gene>
    <name evidence="3" type="ORF">PLOB_00018422</name>
</gene>
<feature type="compositionally biased region" description="Polar residues" evidence="1">
    <location>
        <begin position="302"/>
        <end position="324"/>
    </location>
</feature>
<name>A0ABN8RCN2_9CNID</name>
<organism evidence="3 4">
    <name type="scientific">Porites lobata</name>
    <dbReference type="NCBI Taxonomy" id="104759"/>
    <lineage>
        <taxon>Eukaryota</taxon>
        <taxon>Metazoa</taxon>
        <taxon>Cnidaria</taxon>
        <taxon>Anthozoa</taxon>
        <taxon>Hexacorallia</taxon>
        <taxon>Scleractinia</taxon>
        <taxon>Fungiina</taxon>
        <taxon>Poritidae</taxon>
        <taxon>Porites</taxon>
    </lineage>
</organism>
<dbReference type="InterPro" id="IPR040243">
    <property type="entry name" value="Steroid_recept_RNA_1"/>
</dbReference>
<evidence type="ECO:0000256" key="1">
    <source>
        <dbReference type="SAM" id="MobiDB-lite"/>
    </source>
</evidence>
<dbReference type="Proteomes" id="UP001159405">
    <property type="component" value="Unassembled WGS sequence"/>
</dbReference>
<evidence type="ECO:0000313" key="4">
    <source>
        <dbReference type="Proteomes" id="UP001159405"/>
    </source>
</evidence>
<dbReference type="PANTHER" id="PTHR18834">
    <property type="entry name" value="STEROID RECEPTOR RNA ACTIVATOR 1"/>
    <property type="match status" value="1"/>
</dbReference>
<comment type="caution">
    <text evidence="3">The sequence shown here is derived from an EMBL/GenBank/DDBJ whole genome shotgun (WGS) entry which is preliminary data.</text>
</comment>
<feature type="region of interest" description="Disordered" evidence="1">
    <location>
        <begin position="265"/>
        <end position="328"/>
    </location>
</feature>
<reference evidence="3 4" key="1">
    <citation type="submission" date="2022-05" db="EMBL/GenBank/DDBJ databases">
        <authorList>
            <consortium name="Genoscope - CEA"/>
            <person name="William W."/>
        </authorList>
    </citation>
    <scope>NUCLEOTIDE SEQUENCE [LARGE SCALE GENOMIC DNA]</scope>
</reference>
<dbReference type="EMBL" id="CALNXK010000216">
    <property type="protein sequence ID" value="CAH3176772.1"/>
    <property type="molecule type" value="Genomic_DNA"/>
</dbReference>
<dbReference type="Pfam" id="PF07304">
    <property type="entry name" value="SRA1"/>
    <property type="match status" value="1"/>
</dbReference>